<proteinExistence type="predicted"/>
<dbReference type="OrthoDB" id="249703at2759"/>
<keyword evidence="1 2" id="KW-0378">Hydrolase</keyword>
<dbReference type="PANTHER" id="PTHR22946">
    <property type="entry name" value="DIENELACTONE HYDROLASE DOMAIN-CONTAINING PROTEIN-RELATED"/>
    <property type="match status" value="1"/>
</dbReference>
<reference evidence="2 3" key="1">
    <citation type="submission" date="2020-01" db="EMBL/GenBank/DDBJ databases">
        <authorList>
            <consortium name="DOE Joint Genome Institute"/>
            <person name="Haridas S."/>
            <person name="Albert R."/>
            <person name="Binder M."/>
            <person name="Bloem J."/>
            <person name="Labutti K."/>
            <person name="Salamov A."/>
            <person name="Andreopoulos B."/>
            <person name="Baker S.E."/>
            <person name="Barry K."/>
            <person name="Bills G."/>
            <person name="Bluhm B.H."/>
            <person name="Cannon C."/>
            <person name="Castanera R."/>
            <person name="Culley D.E."/>
            <person name="Daum C."/>
            <person name="Ezra D."/>
            <person name="Gonzalez J.B."/>
            <person name="Henrissat B."/>
            <person name="Kuo A."/>
            <person name="Liang C."/>
            <person name="Lipzen A."/>
            <person name="Lutzoni F."/>
            <person name="Magnuson J."/>
            <person name="Mondo S."/>
            <person name="Nolan M."/>
            <person name="Ohm R."/>
            <person name="Pangilinan J."/>
            <person name="Park H.-J.H."/>
            <person name="Ramirez L."/>
            <person name="Alfaro M."/>
            <person name="Sun H."/>
            <person name="Tritt A."/>
            <person name="Yoshinaga Y."/>
            <person name="Zwiers L.-H.L."/>
            <person name="Turgeon B.G."/>
            <person name="Goodwin S.B."/>
            <person name="Spatafora J.W."/>
            <person name="Crous P.W."/>
            <person name="Grigoriev I.V."/>
        </authorList>
    </citation>
    <scope>NUCLEOTIDE SEQUENCE [LARGE SCALE GENOMIC DNA]</scope>
    <source>
        <strain evidence="2 3">CBS 611.86</strain>
    </source>
</reference>
<protein>
    <submittedName>
        <fullName evidence="2">Alpha/beta hydrolase</fullName>
    </submittedName>
</protein>
<dbReference type="Gene3D" id="3.40.50.1820">
    <property type="entry name" value="alpha/beta hydrolase"/>
    <property type="match status" value="1"/>
</dbReference>
<organism evidence="2 3">
    <name type="scientific">Massariosphaeria phaeospora</name>
    <dbReference type="NCBI Taxonomy" id="100035"/>
    <lineage>
        <taxon>Eukaryota</taxon>
        <taxon>Fungi</taxon>
        <taxon>Dikarya</taxon>
        <taxon>Ascomycota</taxon>
        <taxon>Pezizomycotina</taxon>
        <taxon>Dothideomycetes</taxon>
        <taxon>Pleosporomycetidae</taxon>
        <taxon>Pleosporales</taxon>
        <taxon>Pleosporales incertae sedis</taxon>
        <taxon>Massariosphaeria</taxon>
    </lineage>
</organism>
<name>A0A7C8MET1_9PLEO</name>
<dbReference type="PANTHER" id="PTHR22946:SF13">
    <property type="entry name" value="ALPHA_BETA HYDROLASE PSOB"/>
    <property type="match status" value="1"/>
</dbReference>
<dbReference type="GO" id="GO:0016787">
    <property type="term" value="F:hydrolase activity"/>
    <property type="evidence" value="ECO:0007669"/>
    <property type="project" value="UniProtKB-KW"/>
</dbReference>
<evidence type="ECO:0000256" key="1">
    <source>
        <dbReference type="ARBA" id="ARBA00022801"/>
    </source>
</evidence>
<evidence type="ECO:0000313" key="3">
    <source>
        <dbReference type="Proteomes" id="UP000481861"/>
    </source>
</evidence>
<dbReference type="InterPro" id="IPR029058">
    <property type="entry name" value="AB_hydrolase_fold"/>
</dbReference>
<gene>
    <name evidence="2" type="ORF">BDV95DRAFT_563743</name>
</gene>
<dbReference type="EMBL" id="JAADJZ010000005">
    <property type="protein sequence ID" value="KAF2874835.1"/>
    <property type="molecule type" value="Genomic_DNA"/>
</dbReference>
<dbReference type="SUPFAM" id="SSF53474">
    <property type="entry name" value="alpha/beta-Hydrolases"/>
    <property type="match status" value="1"/>
</dbReference>
<dbReference type="Proteomes" id="UP000481861">
    <property type="component" value="Unassembled WGS sequence"/>
</dbReference>
<dbReference type="InterPro" id="IPR010520">
    <property type="entry name" value="FrsA-like"/>
</dbReference>
<accession>A0A7C8MET1</accession>
<dbReference type="AlphaFoldDB" id="A0A7C8MET1"/>
<dbReference type="InterPro" id="IPR050261">
    <property type="entry name" value="FrsA_esterase"/>
</dbReference>
<dbReference type="Pfam" id="PF06500">
    <property type="entry name" value="FrsA-like"/>
    <property type="match status" value="1"/>
</dbReference>
<comment type="caution">
    <text evidence="2">The sequence shown here is derived from an EMBL/GenBank/DDBJ whole genome shotgun (WGS) entry which is preliminary data.</text>
</comment>
<evidence type="ECO:0000313" key="2">
    <source>
        <dbReference type="EMBL" id="KAF2874835.1"/>
    </source>
</evidence>
<keyword evidence="3" id="KW-1185">Reference proteome</keyword>
<dbReference type="Gene3D" id="1.20.1440.110">
    <property type="entry name" value="acylaminoacyl peptidase"/>
    <property type="match status" value="1"/>
</dbReference>
<sequence>MYEFFKGSEFFNFELTRILSTSPFGGCDIAEFLDAVGAIKKHDAQSWQDAWHAQAVKAEQRGQEAAAAGHRILARDTFLRATNYFRASQYMMFDDSASLQVLERSVQNFERAMKIGQIPVEHLEIPYQGHKLPGFLFLPEPENRLAGKTPVLVCTGGADSTKEELYFLLGASGPALGYAVLIFDGPGQGISILRDQTVQRSDWEIVIKAVLDYTVSFASSHSDLRLDTQRIAITGASMGGYYALRGAADPRIKACVSIDAFYDLWDLVLDRMPKSLMNAWTAGWIPDGFVDAMTALQGRFQFQSRWEITTMIKMLGIERPTQLLRRMRTFTFRLAGDDGKQPDYLHAITCPVLVSGAAHSLYFKPELAAGKIMQCLKNVDEGNKELWIAKEPADGGLQAKVGAWRVMQQRMFVFLDRHFEIEREKLSVE</sequence>